<dbReference type="SUPFAM" id="SSF51197">
    <property type="entry name" value="Clavaminate synthase-like"/>
    <property type="match status" value="1"/>
</dbReference>
<organism evidence="3 4">
    <name type="scientific">Lachnellula suecica</name>
    <dbReference type="NCBI Taxonomy" id="602035"/>
    <lineage>
        <taxon>Eukaryota</taxon>
        <taxon>Fungi</taxon>
        <taxon>Dikarya</taxon>
        <taxon>Ascomycota</taxon>
        <taxon>Pezizomycotina</taxon>
        <taxon>Leotiomycetes</taxon>
        <taxon>Helotiales</taxon>
        <taxon>Lachnaceae</taxon>
        <taxon>Lachnellula</taxon>
    </lineage>
</organism>
<name>A0A8T9C273_9HELO</name>
<dbReference type="AlphaFoldDB" id="A0A8T9C273"/>
<dbReference type="EMBL" id="QGMK01001048">
    <property type="protein sequence ID" value="TVY73555.1"/>
    <property type="molecule type" value="Genomic_DNA"/>
</dbReference>
<feature type="region of interest" description="Disordered" evidence="1">
    <location>
        <begin position="1"/>
        <end position="48"/>
    </location>
</feature>
<comment type="caution">
    <text evidence="3">The sequence shown here is derived from an EMBL/GenBank/DDBJ whole genome shotgun (WGS) entry which is preliminary data.</text>
</comment>
<dbReference type="OrthoDB" id="5331193at2759"/>
<proteinExistence type="predicted"/>
<evidence type="ECO:0000313" key="3">
    <source>
        <dbReference type="EMBL" id="TVY73555.1"/>
    </source>
</evidence>
<feature type="domain" description="JmjC" evidence="2">
    <location>
        <begin position="213"/>
        <end position="384"/>
    </location>
</feature>
<reference evidence="3 4" key="1">
    <citation type="submission" date="2018-05" db="EMBL/GenBank/DDBJ databases">
        <title>Genome sequencing and assembly of the regulated plant pathogen Lachnellula willkommii and related sister species for the development of diagnostic species identification markers.</title>
        <authorList>
            <person name="Giroux E."/>
            <person name="Bilodeau G."/>
        </authorList>
    </citation>
    <scope>NUCLEOTIDE SEQUENCE [LARGE SCALE GENOMIC DNA]</scope>
    <source>
        <strain evidence="3 4">CBS 268.59</strain>
    </source>
</reference>
<evidence type="ECO:0000256" key="1">
    <source>
        <dbReference type="SAM" id="MobiDB-lite"/>
    </source>
</evidence>
<feature type="compositionally biased region" description="Basic and acidic residues" evidence="1">
    <location>
        <begin position="604"/>
        <end position="629"/>
    </location>
</feature>
<dbReference type="Proteomes" id="UP000469558">
    <property type="component" value="Unassembled WGS sequence"/>
</dbReference>
<dbReference type="PROSITE" id="PS51184">
    <property type="entry name" value="JMJC"/>
    <property type="match status" value="1"/>
</dbReference>
<gene>
    <name evidence="3" type="ORF">LSUE1_G006060</name>
</gene>
<keyword evidence="4" id="KW-1185">Reference proteome</keyword>
<evidence type="ECO:0000259" key="2">
    <source>
        <dbReference type="PROSITE" id="PS51184"/>
    </source>
</evidence>
<accession>A0A8T9C273</accession>
<dbReference type="Gene3D" id="2.60.120.650">
    <property type="entry name" value="Cupin"/>
    <property type="match status" value="1"/>
</dbReference>
<protein>
    <recommendedName>
        <fullName evidence="2">JmjC domain-containing protein</fullName>
    </recommendedName>
</protein>
<sequence>MSEETGIGLAKPSQHKSKSTPKRDEVVDLTTPDQSPSKTPHNERRNTPTNVLFERFSTDDVGASLIIPLSQSRISTGVDTSGLSNNKSATATGNKDQDLVDILHEFPSNTLAMLRDTPLSTTRNMSNDTKDLWFNSTTRCPGLFASESGWKSGAPSASDLLVATQRLIANGYSRDDELKQSFYAENIPVFIQDIPDSSMDPFKVIAQLHAPNKANPVAIIGCRLPDLLPEDSMITPAALNQFVEPSEAKNSQILLTPKFWTTDLHIGMIPTNSFSMHQTDISLDVCDGLSIPIGPTEKIWIMFPPTSNNLRQMKSVEGQRGKLARIGAKMEGGLIFKTTSADAIYIPAGCIHAVFTVKGGFLISTEFLTSGSARPLSAFLNHDLDRFKGPTIQSQLPDRYLESIDLGLYGTKDEQANAIQAWVDSEARIRRWVDVNEDKNAATKNEEWMPKRNAWKRKVDVAWRNYFASGQSLKICPCGSMEPEEVMSEHFNATHAFTKRTPALSILKANSNKFKDTSDSRSVTPAMKKNLNGGSKKPNVLRSNHPLCTPKRQSSQTNEGPDRLKSTPATLAPKDNPRQISKMPEAGQKSNAAPLTATKYLHLVNEKSDTLKRKRPDIFDKENFEDPEA</sequence>
<dbReference type="InterPro" id="IPR003347">
    <property type="entry name" value="JmjC_dom"/>
</dbReference>
<evidence type="ECO:0000313" key="4">
    <source>
        <dbReference type="Proteomes" id="UP000469558"/>
    </source>
</evidence>
<feature type="region of interest" description="Disordered" evidence="1">
    <location>
        <begin position="513"/>
        <end position="629"/>
    </location>
</feature>